<keyword evidence="5" id="KW-0804">Transcription</keyword>
<dbReference type="GO" id="GO:0045893">
    <property type="term" value="P:positive regulation of DNA-templated transcription"/>
    <property type="evidence" value="ECO:0007669"/>
    <property type="project" value="InterPro"/>
</dbReference>
<keyword evidence="11" id="KW-1185">Reference proteome</keyword>
<dbReference type="EMBL" id="JAUUTY010000003">
    <property type="protein sequence ID" value="KAK1667683.1"/>
    <property type="molecule type" value="Genomic_DNA"/>
</dbReference>
<protein>
    <recommendedName>
        <fullName evidence="9">BZIP domain-containing protein</fullName>
    </recommendedName>
</protein>
<name>A0AAD8T255_LOLMU</name>
<dbReference type="AlphaFoldDB" id="A0AAD8T255"/>
<keyword evidence="6" id="KW-0539">Nucleus</keyword>
<dbReference type="GO" id="GO:0009738">
    <property type="term" value="P:abscisic acid-activated signaling pathway"/>
    <property type="evidence" value="ECO:0007669"/>
    <property type="project" value="UniProtKB-KW"/>
</dbReference>
<feature type="region of interest" description="Disordered" evidence="8">
    <location>
        <begin position="230"/>
        <end position="260"/>
    </location>
</feature>
<dbReference type="SUPFAM" id="SSF57959">
    <property type="entry name" value="Leucine zipper domain"/>
    <property type="match status" value="1"/>
</dbReference>
<dbReference type="CDD" id="cd14707">
    <property type="entry name" value="bZIP_plant_BZIP46"/>
    <property type="match status" value="1"/>
</dbReference>
<sequence>MGSRKLPSRSGRGGGGAGAGASQRGEVQNLARQGSLYSLTLDEVQNHLGEPLQSMNLDELLRSVFPDDMEPDAATTSQYEPSSSLLRQGSITMPNGLSKKTVDEVWRGIQDEPKRSVQEGGPRRRDRQPTLGEMTLEDFLVKAGVVTEGCLKNSNDAGNVGLVGTGATAAGATGLTSGAQWLDRYQQQLAATETHQHVQQIVPGPYMPMQLVPQPLNVVLPGAIPESAYSDGSPMVSPISDSQTPGRKRGVSGDGPNKFVERRQKRMIKNRESAARSRARKQAYTNELENKVSRLEEENERLKRQKALNMMLCAVPLPEPKYQLRRTTSAAF</sequence>
<dbReference type="Proteomes" id="UP001231189">
    <property type="component" value="Unassembled WGS sequence"/>
</dbReference>
<evidence type="ECO:0000259" key="9">
    <source>
        <dbReference type="PROSITE" id="PS50217"/>
    </source>
</evidence>
<evidence type="ECO:0000313" key="11">
    <source>
        <dbReference type="Proteomes" id="UP001231189"/>
    </source>
</evidence>
<feature type="coiled-coil region" evidence="7">
    <location>
        <begin position="278"/>
        <end position="308"/>
    </location>
</feature>
<evidence type="ECO:0000313" key="10">
    <source>
        <dbReference type="EMBL" id="KAK1667683.1"/>
    </source>
</evidence>
<dbReference type="PROSITE" id="PS50217">
    <property type="entry name" value="BZIP"/>
    <property type="match status" value="1"/>
</dbReference>
<reference evidence="10" key="1">
    <citation type="submission" date="2023-07" db="EMBL/GenBank/DDBJ databases">
        <title>A chromosome-level genome assembly of Lolium multiflorum.</title>
        <authorList>
            <person name="Chen Y."/>
            <person name="Copetti D."/>
            <person name="Kolliker R."/>
            <person name="Studer B."/>
        </authorList>
    </citation>
    <scope>NUCLEOTIDE SEQUENCE</scope>
    <source>
        <strain evidence="10">02402/16</strain>
        <tissue evidence="10">Leaf</tissue>
    </source>
</reference>
<comment type="subcellular location">
    <subcellularLocation>
        <location evidence="1">Nucleus</location>
    </subcellularLocation>
</comment>
<evidence type="ECO:0000256" key="5">
    <source>
        <dbReference type="ARBA" id="ARBA00023163"/>
    </source>
</evidence>
<feature type="region of interest" description="Disordered" evidence="8">
    <location>
        <begin position="68"/>
        <end position="129"/>
    </location>
</feature>
<evidence type="ECO:0000256" key="3">
    <source>
        <dbReference type="ARBA" id="ARBA00023015"/>
    </source>
</evidence>
<dbReference type="PANTHER" id="PTHR22952:SF486">
    <property type="entry name" value="BZIP DOMAIN-CONTAINING PROTEIN"/>
    <property type="match status" value="1"/>
</dbReference>
<evidence type="ECO:0000256" key="2">
    <source>
        <dbReference type="ARBA" id="ARBA00022682"/>
    </source>
</evidence>
<dbReference type="GO" id="GO:0003700">
    <property type="term" value="F:DNA-binding transcription factor activity"/>
    <property type="evidence" value="ECO:0007669"/>
    <property type="project" value="InterPro"/>
</dbReference>
<dbReference type="FunFam" id="1.20.5.170:FF:000036">
    <property type="entry name" value="ABSCISIC ACID-INSENSITIVE 5-like protein 2"/>
    <property type="match status" value="1"/>
</dbReference>
<feature type="region of interest" description="Disordered" evidence="8">
    <location>
        <begin position="1"/>
        <end position="27"/>
    </location>
</feature>
<evidence type="ECO:0000256" key="6">
    <source>
        <dbReference type="ARBA" id="ARBA00023242"/>
    </source>
</evidence>
<dbReference type="GO" id="GO:0003677">
    <property type="term" value="F:DNA binding"/>
    <property type="evidence" value="ECO:0007669"/>
    <property type="project" value="UniProtKB-KW"/>
</dbReference>
<keyword evidence="2" id="KW-0938">Abscisic acid signaling pathway</keyword>
<keyword evidence="7" id="KW-0175">Coiled coil</keyword>
<dbReference type="Gene3D" id="1.20.5.170">
    <property type="match status" value="1"/>
</dbReference>
<dbReference type="PROSITE" id="PS00036">
    <property type="entry name" value="BZIP_BASIC"/>
    <property type="match status" value="1"/>
</dbReference>
<feature type="domain" description="BZIP" evidence="9">
    <location>
        <begin position="260"/>
        <end position="305"/>
    </location>
</feature>
<proteinExistence type="predicted"/>
<evidence type="ECO:0000256" key="4">
    <source>
        <dbReference type="ARBA" id="ARBA00023125"/>
    </source>
</evidence>
<accession>A0AAD8T255</accession>
<keyword evidence="3" id="KW-0805">Transcription regulation</keyword>
<feature type="compositionally biased region" description="Basic and acidic residues" evidence="8">
    <location>
        <begin position="100"/>
        <end position="123"/>
    </location>
</feature>
<evidence type="ECO:0000256" key="1">
    <source>
        <dbReference type="ARBA" id="ARBA00004123"/>
    </source>
</evidence>
<dbReference type="Pfam" id="PF00170">
    <property type="entry name" value="bZIP_1"/>
    <property type="match status" value="1"/>
</dbReference>
<gene>
    <name evidence="10" type="ORF">QYE76_055842</name>
</gene>
<dbReference type="InterPro" id="IPR046347">
    <property type="entry name" value="bZIP_sf"/>
</dbReference>
<feature type="compositionally biased region" description="Polar residues" evidence="8">
    <location>
        <begin position="74"/>
        <end position="95"/>
    </location>
</feature>
<comment type="caution">
    <text evidence="10">The sequence shown here is derived from an EMBL/GenBank/DDBJ whole genome shotgun (WGS) entry which is preliminary data.</text>
</comment>
<dbReference type="SMART" id="SM00338">
    <property type="entry name" value="BRLZ"/>
    <property type="match status" value="1"/>
</dbReference>
<dbReference type="InterPro" id="IPR004827">
    <property type="entry name" value="bZIP"/>
</dbReference>
<dbReference type="InterPro" id="IPR043452">
    <property type="entry name" value="BZIP46-like"/>
</dbReference>
<organism evidence="10 11">
    <name type="scientific">Lolium multiflorum</name>
    <name type="common">Italian ryegrass</name>
    <name type="synonym">Lolium perenne subsp. multiflorum</name>
    <dbReference type="NCBI Taxonomy" id="4521"/>
    <lineage>
        <taxon>Eukaryota</taxon>
        <taxon>Viridiplantae</taxon>
        <taxon>Streptophyta</taxon>
        <taxon>Embryophyta</taxon>
        <taxon>Tracheophyta</taxon>
        <taxon>Spermatophyta</taxon>
        <taxon>Magnoliopsida</taxon>
        <taxon>Liliopsida</taxon>
        <taxon>Poales</taxon>
        <taxon>Poaceae</taxon>
        <taxon>BOP clade</taxon>
        <taxon>Pooideae</taxon>
        <taxon>Poodae</taxon>
        <taxon>Poeae</taxon>
        <taxon>Poeae Chloroplast Group 2 (Poeae type)</taxon>
        <taxon>Loliodinae</taxon>
        <taxon>Loliinae</taxon>
        <taxon>Lolium</taxon>
    </lineage>
</organism>
<dbReference type="GO" id="GO:0005634">
    <property type="term" value="C:nucleus"/>
    <property type="evidence" value="ECO:0007669"/>
    <property type="project" value="UniProtKB-SubCell"/>
</dbReference>
<evidence type="ECO:0000256" key="8">
    <source>
        <dbReference type="SAM" id="MobiDB-lite"/>
    </source>
</evidence>
<dbReference type="PANTHER" id="PTHR22952">
    <property type="entry name" value="CAMP-RESPONSE ELEMENT BINDING PROTEIN-RELATED"/>
    <property type="match status" value="1"/>
</dbReference>
<keyword evidence="4" id="KW-0238">DNA-binding</keyword>
<evidence type="ECO:0000256" key="7">
    <source>
        <dbReference type="SAM" id="Coils"/>
    </source>
</evidence>